<dbReference type="RefSeq" id="WP_131311548.1">
    <property type="nucleotide sequence ID" value="NZ_SJFN01000046.1"/>
</dbReference>
<dbReference type="OrthoDB" id="9808171at2"/>
<name>A0A4Q9VEQ0_9HYPH</name>
<dbReference type="Gene3D" id="3.40.50.1360">
    <property type="match status" value="1"/>
</dbReference>
<evidence type="ECO:0000313" key="7">
    <source>
        <dbReference type="Proteomes" id="UP000292781"/>
    </source>
</evidence>
<proteinExistence type="inferred from homology"/>
<dbReference type="Gene3D" id="1.10.10.10">
    <property type="entry name" value="Winged helix-like DNA-binding domain superfamily/Winged helix DNA-binding domain"/>
    <property type="match status" value="1"/>
</dbReference>
<dbReference type="Pfam" id="PF04198">
    <property type="entry name" value="Sugar-bind"/>
    <property type="match status" value="1"/>
</dbReference>
<evidence type="ECO:0000256" key="1">
    <source>
        <dbReference type="ARBA" id="ARBA00010466"/>
    </source>
</evidence>
<comment type="caution">
    <text evidence="6">The sequence shown here is derived from an EMBL/GenBank/DDBJ whole genome shotgun (WGS) entry which is preliminary data.</text>
</comment>
<comment type="similarity">
    <text evidence="1">Belongs to the SorC transcriptional regulatory family.</text>
</comment>
<dbReference type="GO" id="GO:0003677">
    <property type="term" value="F:DNA binding"/>
    <property type="evidence" value="ECO:0007669"/>
    <property type="project" value="UniProtKB-KW"/>
</dbReference>
<organism evidence="6 7">
    <name type="scientific">Siculibacillus lacustris</name>
    <dbReference type="NCBI Taxonomy" id="1549641"/>
    <lineage>
        <taxon>Bacteria</taxon>
        <taxon>Pseudomonadati</taxon>
        <taxon>Pseudomonadota</taxon>
        <taxon>Alphaproteobacteria</taxon>
        <taxon>Hyphomicrobiales</taxon>
        <taxon>Ancalomicrobiaceae</taxon>
        <taxon>Siculibacillus</taxon>
    </lineage>
</organism>
<accession>A0A4Q9VEQ0</accession>
<dbReference type="InterPro" id="IPR007324">
    <property type="entry name" value="Sugar-bd_dom_put"/>
</dbReference>
<dbReference type="GO" id="GO:0030246">
    <property type="term" value="F:carbohydrate binding"/>
    <property type="evidence" value="ECO:0007669"/>
    <property type="project" value="InterPro"/>
</dbReference>
<sequence length="379" mass="40400">MNICAGADQIVIRPTADLVKCARRGHLTTLGETAIVVRSCVGRTGSAARSRQDVAAMATISEDLHIKAAWLYYIHGFSQEEVAKNLRTSRSKVARMLSSAREKGVVKISIEHETTETLALCDWISATYNVKECLLTPYIGIESTDLELTARLGKQAVGIVAANHISRRLQNAELLTVGIGAGKTLAEMVVSFPSMAKSDLRVVSLLGASSLDDGNGCYSLTLRFAAATGGSALTLPAPLTVTDPETRRALERDRSVLDTLDIARNASLKVLGCSDCSAGNTFFRAARLEAREIAELVASGAVCEIGGSFLDRNGSLAPTLLNDRTMGVGLDALRRSEVIVLAAGRRKVEPLRAVLKAGLADTIVIDNEIAEELVNRPKG</sequence>
<evidence type="ECO:0000256" key="3">
    <source>
        <dbReference type="ARBA" id="ARBA00023125"/>
    </source>
</evidence>
<keyword evidence="4" id="KW-0804">Transcription</keyword>
<dbReference type="AlphaFoldDB" id="A0A4Q9VEQ0"/>
<evidence type="ECO:0000256" key="2">
    <source>
        <dbReference type="ARBA" id="ARBA00023015"/>
    </source>
</evidence>
<reference evidence="6 7" key="1">
    <citation type="submission" date="2019-02" db="EMBL/GenBank/DDBJ databases">
        <title>Siculibacillus lacustris gen. nov., sp. nov., a new rosette-forming bacterium isolated from a freshwater crater lake (Lake St. Ana, Romania).</title>
        <authorList>
            <person name="Felfoldi T."/>
            <person name="Marton Z."/>
            <person name="Szabo A."/>
            <person name="Mentes A."/>
            <person name="Boka K."/>
            <person name="Marialigeti K."/>
            <person name="Mathe I."/>
            <person name="Koncz M."/>
            <person name="Schumann P."/>
            <person name="Toth E."/>
        </authorList>
    </citation>
    <scope>NUCLEOTIDE SEQUENCE [LARGE SCALE GENOMIC DNA]</scope>
    <source>
        <strain evidence="6 7">SA-279</strain>
    </source>
</reference>
<keyword evidence="7" id="KW-1185">Reference proteome</keyword>
<protein>
    <recommendedName>
        <fullName evidence="5">Sugar-binding domain-containing protein</fullName>
    </recommendedName>
</protein>
<dbReference type="PANTHER" id="PTHR34294:SF1">
    <property type="entry name" value="TRANSCRIPTIONAL REGULATOR LSRR"/>
    <property type="match status" value="1"/>
</dbReference>
<dbReference type="SUPFAM" id="SSF100950">
    <property type="entry name" value="NagB/RpiA/CoA transferase-like"/>
    <property type="match status" value="1"/>
</dbReference>
<evidence type="ECO:0000259" key="5">
    <source>
        <dbReference type="Pfam" id="PF04198"/>
    </source>
</evidence>
<dbReference type="InterPro" id="IPR037171">
    <property type="entry name" value="NagB/RpiA_transferase-like"/>
</dbReference>
<dbReference type="EMBL" id="SJFN01000046">
    <property type="protein sequence ID" value="TBW33289.1"/>
    <property type="molecule type" value="Genomic_DNA"/>
</dbReference>
<evidence type="ECO:0000313" key="6">
    <source>
        <dbReference type="EMBL" id="TBW33289.1"/>
    </source>
</evidence>
<feature type="domain" description="Sugar-binding" evidence="5">
    <location>
        <begin position="114"/>
        <end position="375"/>
    </location>
</feature>
<keyword evidence="2" id="KW-0805">Transcription regulation</keyword>
<dbReference type="PANTHER" id="PTHR34294">
    <property type="entry name" value="TRANSCRIPTIONAL REGULATOR-RELATED"/>
    <property type="match status" value="1"/>
</dbReference>
<evidence type="ECO:0000256" key="4">
    <source>
        <dbReference type="ARBA" id="ARBA00023163"/>
    </source>
</evidence>
<dbReference type="InterPro" id="IPR036388">
    <property type="entry name" value="WH-like_DNA-bd_sf"/>
</dbReference>
<keyword evidence="3" id="KW-0238">DNA-binding</keyword>
<dbReference type="InterPro" id="IPR051054">
    <property type="entry name" value="SorC_transcr_regulators"/>
</dbReference>
<dbReference type="Proteomes" id="UP000292781">
    <property type="component" value="Unassembled WGS sequence"/>
</dbReference>
<gene>
    <name evidence="6" type="ORF">EYW49_20775</name>
</gene>